<reference evidence="5 6" key="1">
    <citation type="submission" date="2021-11" db="EMBL/GenBank/DDBJ databases">
        <title>Draft genome sequence of Actinomycetospora sp. SF1 isolated from the rhizosphere soil.</title>
        <authorList>
            <person name="Duangmal K."/>
            <person name="Chantavorakit T."/>
        </authorList>
    </citation>
    <scope>NUCLEOTIDE SEQUENCE [LARGE SCALE GENOMIC DNA]</scope>
    <source>
        <strain evidence="5 6">TBRC 5722</strain>
    </source>
</reference>
<dbReference type="InterPro" id="IPR009057">
    <property type="entry name" value="Homeodomain-like_sf"/>
</dbReference>
<dbReference type="Gene3D" id="1.10.357.10">
    <property type="entry name" value="Tetracycline Repressor, domain 2"/>
    <property type="match status" value="1"/>
</dbReference>
<feature type="region of interest" description="Disordered" evidence="3">
    <location>
        <begin position="1"/>
        <end position="26"/>
    </location>
</feature>
<name>A0ABS8P9V0_9PSEU</name>
<dbReference type="PROSITE" id="PS50977">
    <property type="entry name" value="HTH_TETR_2"/>
    <property type="match status" value="1"/>
</dbReference>
<dbReference type="InterPro" id="IPR050109">
    <property type="entry name" value="HTH-type_TetR-like_transc_reg"/>
</dbReference>
<evidence type="ECO:0000313" key="6">
    <source>
        <dbReference type="Proteomes" id="UP001199469"/>
    </source>
</evidence>
<dbReference type="Pfam" id="PF00440">
    <property type="entry name" value="TetR_N"/>
    <property type="match status" value="1"/>
</dbReference>
<proteinExistence type="predicted"/>
<dbReference type="RefSeq" id="WP_230734919.1">
    <property type="nucleotide sequence ID" value="NZ_JAJNDB010000002.1"/>
</dbReference>
<dbReference type="PANTHER" id="PTHR30055:SF226">
    <property type="entry name" value="HTH-TYPE TRANSCRIPTIONAL REGULATOR PKSA"/>
    <property type="match status" value="1"/>
</dbReference>
<sequence length="224" mass="25118">MSTTNPTDVSGDGPAPGRVRRQRRSGDEVRRLILDAALEVFSRHGYAQAKTRDIATRAGVSEPDIFRHFDSKAKLFERVVLGTVAGFMRDYIARWDDVYQGRPDDLEKPAREWTEGMYAVLWENRRILRVYLAAASQGDVDGIRAGDDLLGRLLAEYERIGVEGFGHLQIPGVDVEVTLRACFGMIMSLAVYGDSLFPSDAHPGRQRILDECTAMIVHGWLHRS</sequence>
<evidence type="ECO:0000256" key="1">
    <source>
        <dbReference type="ARBA" id="ARBA00023125"/>
    </source>
</evidence>
<protein>
    <submittedName>
        <fullName evidence="5">TetR/AcrR family transcriptional regulator</fullName>
    </submittedName>
</protein>
<evidence type="ECO:0000256" key="2">
    <source>
        <dbReference type="PROSITE-ProRule" id="PRU00335"/>
    </source>
</evidence>
<dbReference type="Proteomes" id="UP001199469">
    <property type="component" value="Unassembled WGS sequence"/>
</dbReference>
<dbReference type="EMBL" id="JAJNDB010000002">
    <property type="protein sequence ID" value="MCD2194707.1"/>
    <property type="molecule type" value="Genomic_DNA"/>
</dbReference>
<dbReference type="SUPFAM" id="SSF46689">
    <property type="entry name" value="Homeodomain-like"/>
    <property type="match status" value="1"/>
</dbReference>
<gene>
    <name evidence="5" type="ORF">LQ327_15140</name>
</gene>
<dbReference type="PRINTS" id="PR00455">
    <property type="entry name" value="HTHTETR"/>
</dbReference>
<feature type="domain" description="HTH tetR-type" evidence="4">
    <location>
        <begin position="27"/>
        <end position="87"/>
    </location>
</feature>
<accession>A0ABS8P9V0</accession>
<evidence type="ECO:0000313" key="5">
    <source>
        <dbReference type="EMBL" id="MCD2194707.1"/>
    </source>
</evidence>
<dbReference type="InterPro" id="IPR001647">
    <property type="entry name" value="HTH_TetR"/>
</dbReference>
<keyword evidence="1 2" id="KW-0238">DNA-binding</keyword>
<dbReference type="PANTHER" id="PTHR30055">
    <property type="entry name" value="HTH-TYPE TRANSCRIPTIONAL REGULATOR RUTR"/>
    <property type="match status" value="1"/>
</dbReference>
<feature type="DNA-binding region" description="H-T-H motif" evidence="2">
    <location>
        <begin position="50"/>
        <end position="69"/>
    </location>
</feature>
<comment type="caution">
    <text evidence="5">The sequence shown here is derived from an EMBL/GenBank/DDBJ whole genome shotgun (WGS) entry which is preliminary data.</text>
</comment>
<keyword evidence="6" id="KW-1185">Reference proteome</keyword>
<evidence type="ECO:0000256" key="3">
    <source>
        <dbReference type="SAM" id="MobiDB-lite"/>
    </source>
</evidence>
<evidence type="ECO:0000259" key="4">
    <source>
        <dbReference type="PROSITE" id="PS50977"/>
    </source>
</evidence>
<organism evidence="5 6">
    <name type="scientific">Actinomycetospora endophytica</name>
    <dbReference type="NCBI Taxonomy" id="2291215"/>
    <lineage>
        <taxon>Bacteria</taxon>
        <taxon>Bacillati</taxon>
        <taxon>Actinomycetota</taxon>
        <taxon>Actinomycetes</taxon>
        <taxon>Pseudonocardiales</taxon>
        <taxon>Pseudonocardiaceae</taxon>
        <taxon>Actinomycetospora</taxon>
    </lineage>
</organism>
<dbReference type="Gene3D" id="1.10.10.60">
    <property type="entry name" value="Homeodomain-like"/>
    <property type="match status" value="1"/>
</dbReference>